<evidence type="ECO:0000313" key="9">
    <source>
        <dbReference type="Proteomes" id="UP000634136"/>
    </source>
</evidence>
<dbReference type="FunFam" id="2.120.10.30:FF:000032">
    <property type="entry name" value="Protein STRICTOSIDINE SYNTHASE-LIKE 13"/>
    <property type="match status" value="1"/>
</dbReference>
<dbReference type="InterPro" id="IPR018119">
    <property type="entry name" value="Strictosidine_synth_cons-reg"/>
</dbReference>
<feature type="signal peptide" evidence="6">
    <location>
        <begin position="1"/>
        <end position="26"/>
    </location>
</feature>
<keyword evidence="3" id="KW-0926">Vacuole</keyword>
<keyword evidence="4 6" id="KW-0732">Signal</keyword>
<dbReference type="OrthoDB" id="5307922at2759"/>
<dbReference type="EMBL" id="JAAIUW010000006">
    <property type="protein sequence ID" value="KAF7827906.1"/>
    <property type="molecule type" value="Genomic_DNA"/>
</dbReference>
<dbReference type="AlphaFoldDB" id="A0A834TX32"/>
<dbReference type="GO" id="GO:0016787">
    <property type="term" value="F:hydrolase activity"/>
    <property type="evidence" value="ECO:0007669"/>
    <property type="project" value="TreeGrafter"/>
</dbReference>
<feature type="domain" description="Strictosidine synthase conserved region" evidence="7">
    <location>
        <begin position="174"/>
        <end position="261"/>
    </location>
</feature>
<dbReference type="GO" id="GO:0005773">
    <property type="term" value="C:vacuole"/>
    <property type="evidence" value="ECO:0007669"/>
    <property type="project" value="UniProtKB-SubCell"/>
</dbReference>
<evidence type="ECO:0000259" key="7">
    <source>
        <dbReference type="Pfam" id="PF03088"/>
    </source>
</evidence>
<reference evidence="8" key="1">
    <citation type="submission" date="2020-09" db="EMBL/GenBank/DDBJ databases">
        <title>Genome-Enabled Discovery of Anthraquinone Biosynthesis in Senna tora.</title>
        <authorList>
            <person name="Kang S.-H."/>
            <person name="Pandey R.P."/>
            <person name="Lee C.-M."/>
            <person name="Sim J.-S."/>
            <person name="Jeong J.-T."/>
            <person name="Choi B.-S."/>
            <person name="Jung M."/>
            <person name="Ginzburg D."/>
            <person name="Zhao K."/>
            <person name="Won S.Y."/>
            <person name="Oh T.-J."/>
            <person name="Yu Y."/>
            <person name="Kim N.-H."/>
            <person name="Lee O.R."/>
            <person name="Lee T.-H."/>
            <person name="Bashyal P."/>
            <person name="Kim T.-S."/>
            <person name="Lee W.-H."/>
            <person name="Kawkins C."/>
            <person name="Kim C.-K."/>
            <person name="Kim J.S."/>
            <person name="Ahn B.O."/>
            <person name="Rhee S.Y."/>
            <person name="Sohng J.K."/>
        </authorList>
    </citation>
    <scope>NUCLEOTIDE SEQUENCE</scope>
    <source>
        <tissue evidence="8">Leaf</tissue>
    </source>
</reference>
<evidence type="ECO:0000313" key="8">
    <source>
        <dbReference type="EMBL" id="KAF7827906.1"/>
    </source>
</evidence>
<evidence type="ECO:0000256" key="6">
    <source>
        <dbReference type="SAM" id="SignalP"/>
    </source>
</evidence>
<organism evidence="8 9">
    <name type="scientific">Senna tora</name>
    <dbReference type="NCBI Taxonomy" id="362788"/>
    <lineage>
        <taxon>Eukaryota</taxon>
        <taxon>Viridiplantae</taxon>
        <taxon>Streptophyta</taxon>
        <taxon>Embryophyta</taxon>
        <taxon>Tracheophyta</taxon>
        <taxon>Spermatophyta</taxon>
        <taxon>Magnoliopsida</taxon>
        <taxon>eudicotyledons</taxon>
        <taxon>Gunneridae</taxon>
        <taxon>Pentapetalae</taxon>
        <taxon>rosids</taxon>
        <taxon>fabids</taxon>
        <taxon>Fabales</taxon>
        <taxon>Fabaceae</taxon>
        <taxon>Caesalpinioideae</taxon>
        <taxon>Cassia clade</taxon>
        <taxon>Senna</taxon>
    </lineage>
</organism>
<keyword evidence="9" id="KW-1185">Reference proteome</keyword>
<evidence type="ECO:0000256" key="5">
    <source>
        <dbReference type="ARBA" id="ARBA00023180"/>
    </source>
</evidence>
<comment type="subcellular location">
    <subcellularLocation>
        <location evidence="1">Vacuole</location>
    </subcellularLocation>
</comment>
<proteinExistence type="inferred from homology"/>
<dbReference type="Pfam" id="PF20067">
    <property type="entry name" value="SSL_N"/>
    <property type="match status" value="1"/>
</dbReference>
<evidence type="ECO:0000256" key="3">
    <source>
        <dbReference type="ARBA" id="ARBA00022554"/>
    </source>
</evidence>
<protein>
    <submittedName>
        <fullName evidence="8">Protein STRICTOSIDINE SYNTHASE-LIKE 10-like</fullName>
    </submittedName>
</protein>
<evidence type="ECO:0000256" key="2">
    <source>
        <dbReference type="ARBA" id="ARBA00009191"/>
    </source>
</evidence>
<evidence type="ECO:0000256" key="1">
    <source>
        <dbReference type="ARBA" id="ARBA00004116"/>
    </source>
</evidence>
<feature type="chain" id="PRO_5032720470" evidence="6">
    <location>
        <begin position="27"/>
        <end position="374"/>
    </location>
</feature>
<dbReference type="InterPro" id="IPR011042">
    <property type="entry name" value="6-blade_b-propeller_TolB-like"/>
</dbReference>
<dbReference type="Pfam" id="PF03088">
    <property type="entry name" value="Str_synth"/>
    <property type="match status" value="1"/>
</dbReference>
<dbReference type="GO" id="GO:0012505">
    <property type="term" value="C:endomembrane system"/>
    <property type="evidence" value="ECO:0007669"/>
    <property type="project" value="TreeGrafter"/>
</dbReference>
<comment type="caution">
    <text evidence="8">The sequence shown here is derived from an EMBL/GenBank/DDBJ whole genome shotgun (WGS) entry which is preliminary data.</text>
</comment>
<dbReference type="Gene3D" id="2.120.10.30">
    <property type="entry name" value="TolB, C-terminal domain"/>
    <property type="match status" value="1"/>
</dbReference>
<gene>
    <name evidence="8" type="ORF">G2W53_019070</name>
</gene>
<dbReference type="SUPFAM" id="SSF63829">
    <property type="entry name" value="Calcium-dependent phosphotriesterase"/>
    <property type="match status" value="1"/>
</dbReference>
<name>A0A834TX32_9FABA</name>
<dbReference type="PANTHER" id="PTHR10426:SF86">
    <property type="entry name" value="PROTEIN STRICTOSIDINE SYNTHASE-LIKE 10-LIKE"/>
    <property type="match status" value="1"/>
</dbReference>
<accession>A0A834TX32</accession>
<dbReference type="Proteomes" id="UP000634136">
    <property type="component" value="Unassembled WGS sequence"/>
</dbReference>
<dbReference type="PANTHER" id="PTHR10426">
    <property type="entry name" value="STRICTOSIDINE SYNTHASE-RELATED"/>
    <property type="match status" value="1"/>
</dbReference>
<keyword evidence="5" id="KW-0325">Glycoprotein</keyword>
<sequence length="374" mass="41764">MKQFSSSPLHFIFLLLSFAIFTFSYGEEIASKFKNYHEVLRLPNRVSGPESLAFDCNGDGPYTGVADGRIFKWTPTQNQWVEFAVNSPNRQDTHIPKNNVLLTEIPIKAICDGSIDPNKEPICGRPLGIKFDPKTCNLYIADAYYGLLMVGPNGGVAKTVAISADDGVPFKFLNGIDIDDQTGIVYFTDSSAVYQRREMLELLLSGDNTGRLLKYDPSSKKVQVLLKGLQLSNGVALSKDGSFLLVAECIPRKIHKFWLKGSKAYTLELFAQLERIPDNIKRNKNGNYWIGLNTNRALLPHASLLQNQALIPIWKKEEENEEDHGDPVAVKFDENGETVEVLDGRGGQELDCVSEVEERDGMLWIGSILKSFKL</sequence>
<comment type="similarity">
    <text evidence="2">Belongs to the strictosidine synthase family.</text>
</comment>
<evidence type="ECO:0000256" key="4">
    <source>
        <dbReference type="ARBA" id="ARBA00022729"/>
    </source>
</evidence>